<organism evidence="8 9">
    <name type="scientific">[Collinsella] massiliensis</name>
    <dbReference type="NCBI Taxonomy" id="1232426"/>
    <lineage>
        <taxon>Bacteria</taxon>
        <taxon>Bacillati</taxon>
        <taxon>Actinomycetota</taxon>
        <taxon>Coriobacteriia</taxon>
        <taxon>Coriobacteriales</taxon>
        <taxon>Coriobacteriaceae</taxon>
        <taxon>Enorma</taxon>
    </lineage>
</organism>
<comment type="caution">
    <text evidence="8">The sequence shown here is derived from an EMBL/GenBank/DDBJ whole genome shotgun (WGS) entry which is preliminary data.</text>
</comment>
<feature type="modified residue" description="Phosphohistidine; by HPr" evidence="7">
    <location>
        <position position="77"/>
    </location>
</feature>
<evidence type="ECO:0000256" key="2">
    <source>
        <dbReference type="ARBA" id="ARBA00022597"/>
    </source>
</evidence>
<dbReference type="PIRSF" id="PIRSF000699">
    <property type="entry name" value="PTS_IILac_III"/>
    <property type="match status" value="1"/>
</dbReference>
<dbReference type="GO" id="GO:0046872">
    <property type="term" value="F:metal ion binding"/>
    <property type="evidence" value="ECO:0007669"/>
    <property type="project" value="UniProtKB-KW"/>
</dbReference>
<sequence length="114" mass="12522">MDEETVQSAMNIILHAGDARVACKEAMEALAQFDIEGARAKMETAHTEITEAHRVQTDAIQGEARGEGKGYSLLFTHAQDTLMTINSEINITKQLIGVFDAYEKRLAALEEKLG</sequence>
<keyword evidence="6" id="KW-0460">Magnesium</keyword>
<accession>A0A1Y3XQU3</accession>
<comment type="cofactor">
    <cofactor evidence="6">
        <name>Mg(2+)</name>
        <dbReference type="ChEBI" id="CHEBI:18420"/>
    </cofactor>
    <text evidence="6">Binds 1 Mg(2+) ion per trimer.</text>
</comment>
<evidence type="ECO:0000256" key="5">
    <source>
        <dbReference type="PIRSR" id="PIRSR000699-1"/>
    </source>
</evidence>
<evidence type="ECO:0000256" key="1">
    <source>
        <dbReference type="ARBA" id="ARBA00022448"/>
    </source>
</evidence>
<gene>
    <name evidence="8" type="ORF">B5G02_07040</name>
</gene>
<keyword evidence="4" id="KW-0598">Phosphotransferase system</keyword>
<name>A0A1Y3XQU3_9ACTN</name>
<evidence type="ECO:0000256" key="7">
    <source>
        <dbReference type="PROSITE-ProRule" id="PRU00418"/>
    </source>
</evidence>
<dbReference type="GO" id="GO:0009401">
    <property type="term" value="P:phosphoenolpyruvate-dependent sugar phosphotransferase system"/>
    <property type="evidence" value="ECO:0007669"/>
    <property type="project" value="UniProtKB-KW"/>
</dbReference>
<keyword evidence="9" id="KW-1185">Reference proteome</keyword>
<keyword evidence="6" id="KW-0479">Metal-binding</keyword>
<evidence type="ECO:0000313" key="9">
    <source>
        <dbReference type="Proteomes" id="UP000195781"/>
    </source>
</evidence>
<evidence type="ECO:0000256" key="4">
    <source>
        <dbReference type="ARBA" id="ARBA00022683"/>
    </source>
</evidence>
<keyword evidence="3" id="KW-0808">Transferase</keyword>
<dbReference type="GO" id="GO:0016740">
    <property type="term" value="F:transferase activity"/>
    <property type="evidence" value="ECO:0007669"/>
    <property type="project" value="UniProtKB-KW"/>
</dbReference>
<feature type="binding site" evidence="6">
    <location>
        <position position="80"/>
    </location>
    <ligand>
        <name>Mg(2+)</name>
        <dbReference type="ChEBI" id="CHEBI:18420"/>
        <note>ligand shared between all trimeric partners</note>
    </ligand>
</feature>
<dbReference type="RefSeq" id="WP_019239945.1">
    <property type="nucleotide sequence ID" value="NZ_CABKRW010000036.1"/>
</dbReference>
<dbReference type="InterPro" id="IPR003188">
    <property type="entry name" value="PTS_IIA_lac/cel"/>
</dbReference>
<feature type="active site" description="Tele-phosphohistidine intermediate" evidence="5">
    <location>
        <position position="77"/>
    </location>
</feature>
<dbReference type="Gene3D" id="1.20.58.80">
    <property type="entry name" value="Phosphotransferase system, lactose/cellobiose-type IIA subunit"/>
    <property type="match status" value="1"/>
</dbReference>
<dbReference type="PANTHER" id="PTHR34382">
    <property type="entry name" value="PTS SYSTEM N,N'-DIACETYLCHITOBIOSE-SPECIFIC EIIA COMPONENT"/>
    <property type="match status" value="1"/>
</dbReference>
<dbReference type="AlphaFoldDB" id="A0A1Y3XQU3"/>
<reference evidence="9" key="1">
    <citation type="submission" date="2017-04" db="EMBL/GenBank/DDBJ databases">
        <title>Function of individual gut microbiota members based on whole genome sequencing of pure cultures obtained from chicken caecum.</title>
        <authorList>
            <person name="Medvecky M."/>
            <person name="Cejkova D."/>
            <person name="Polansky O."/>
            <person name="Karasova D."/>
            <person name="Kubasova T."/>
            <person name="Cizek A."/>
            <person name="Rychlik I."/>
        </authorList>
    </citation>
    <scope>NUCLEOTIDE SEQUENCE [LARGE SCALE GENOMIC DNA]</scope>
    <source>
        <strain evidence="9">An5</strain>
    </source>
</reference>
<dbReference type="Pfam" id="PF02255">
    <property type="entry name" value="PTS_IIA"/>
    <property type="match status" value="1"/>
</dbReference>
<evidence type="ECO:0000313" key="8">
    <source>
        <dbReference type="EMBL" id="OUN87916.1"/>
    </source>
</evidence>
<evidence type="ECO:0000256" key="3">
    <source>
        <dbReference type="ARBA" id="ARBA00022679"/>
    </source>
</evidence>
<proteinExistence type="predicted"/>
<dbReference type="Proteomes" id="UP000195781">
    <property type="component" value="Unassembled WGS sequence"/>
</dbReference>
<dbReference type="SUPFAM" id="SSF46973">
    <property type="entry name" value="Enzyme IIa from lactose specific PTS, IIa-lac"/>
    <property type="match status" value="1"/>
</dbReference>
<evidence type="ECO:0000256" key="6">
    <source>
        <dbReference type="PIRSR" id="PIRSR000699-2"/>
    </source>
</evidence>
<dbReference type="EMBL" id="NFIE01000015">
    <property type="protein sequence ID" value="OUN87916.1"/>
    <property type="molecule type" value="Genomic_DNA"/>
</dbReference>
<dbReference type="PANTHER" id="PTHR34382:SF7">
    <property type="entry name" value="PTS SYSTEM N,N'-DIACETYLCHITOBIOSE-SPECIFIC EIIA COMPONENT"/>
    <property type="match status" value="1"/>
</dbReference>
<keyword evidence="2" id="KW-0762">Sugar transport</keyword>
<dbReference type="InterPro" id="IPR036542">
    <property type="entry name" value="PTS_IIA_lac/cel_sf"/>
</dbReference>
<protein>
    <submittedName>
        <fullName evidence="8">PTS lactose/cellobiose transporter subunit IIA</fullName>
    </submittedName>
</protein>
<dbReference type="PROSITE" id="PS51095">
    <property type="entry name" value="PTS_EIIA_TYPE_3"/>
    <property type="match status" value="1"/>
</dbReference>
<keyword evidence="1" id="KW-0813">Transport</keyword>
<dbReference type="OrthoDB" id="389577at2"/>